<evidence type="ECO:0000256" key="2">
    <source>
        <dbReference type="ARBA" id="ARBA00023002"/>
    </source>
</evidence>
<organism evidence="4 5">
    <name type="scientific">Membranihabitans marinus</name>
    <dbReference type="NCBI Taxonomy" id="1227546"/>
    <lineage>
        <taxon>Bacteria</taxon>
        <taxon>Pseudomonadati</taxon>
        <taxon>Bacteroidota</taxon>
        <taxon>Saprospiria</taxon>
        <taxon>Saprospirales</taxon>
        <taxon>Saprospiraceae</taxon>
        <taxon>Membranihabitans</taxon>
    </lineage>
</organism>
<dbReference type="EMBL" id="JAHVHU010000002">
    <property type="protein sequence ID" value="MBY5956880.1"/>
    <property type="molecule type" value="Genomic_DNA"/>
</dbReference>
<protein>
    <submittedName>
        <fullName evidence="4">SDR family NAD(P)-dependent oxidoreductase</fullName>
    </submittedName>
</protein>
<proteinExistence type="inferred from homology"/>
<dbReference type="PRINTS" id="PR00080">
    <property type="entry name" value="SDRFAMILY"/>
</dbReference>
<dbReference type="FunFam" id="3.40.50.720:FF:000047">
    <property type="entry name" value="NADP-dependent L-serine/L-allo-threonine dehydrogenase"/>
    <property type="match status" value="1"/>
</dbReference>
<dbReference type="InterPro" id="IPR002347">
    <property type="entry name" value="SDR_fam"/>
</dbReference>
<keyword evidence="2" id="KW-0560">Oxidoreductase</keyword>
<evidence type="ECO:0000313" key="5">
    <source>
        <dbReference type="Proteomes" id="UP000753961"/>
    </source>
</evidence>
<dbReference type="AlphaFoldDB" id="A0A953L7R1"/>
<comment type="similarity">
    <text evidence="1 3">Belongs to the short-chain dehydrogenases/reductases (SDR) family.</text>
</comment>
<evidence type="ECO:0000256" key="3">
    <source>
        <dbReference type="RuleBase" id="RU000363"/>
    </source>
</evidence>
<dbReference type="PANTHER" id="PTHR42901:SF1">
    <property type="entry name" value="ALCOHOL DEHYDROGENASE"/>
    <property type="match status" value="1"/>
</dbReference>
<dbReference type="PRINTS" id="PR00081">
    <property type="entry name" value="GDHRDH"/>
</dbReference>
<dbReference type="PROSITE" id="PS00061">
    <property type="entry name" value="ADH_SHORT"/>
    <property type="match status" value="1"/>
</dbReference>
<dbReference type="RefSeq" id="WP_222578400.1">
    <property type="nucleotide sequence ID" value="NZ_JAHVHU010000002.1"/>
</dbReference>
<name>A0A953L7R1_9BACT</name>
<accession>A0A953L7R1</accession>
<dbReference type="InterPro" id="IPR020904">
    <property type="entry name" value="Sc_DH/Rdtase_CS"/>
</dbReference>
<dbReference type="SUPFAM" id="SSF51735">
    <property type="entry name" value="NAD(P)-binding Rossmann-fold domains"/>
    <property type="match status" value="1"/>
</dbReference>
<evidence type="ECO:0000313" key="4">
    <source>
        <dbReference type="EMBL" id="MBY5956880.1"/>
    </source>
</evidence>
<dbReference type="Proteomes" id="UP000753961">
    <property type="component" value="Unassembled WGS sequence"/>
</dbReference>
<sequence>MKNSPKKKVLITGATSGIGRATAYELAREGHDLILTGRRDDRLKKIQDELVQVHPGIHVRTMAFDVRNQAQVEEALASLKDQDVDVLLNNAGLAKGFSEIHEGDLEDWEQMIDTNIKGLLYVSKIVSGWMVKRGKGQILNICSVAGKQPYPNGNVYCATKHAVDALTHTMRIDLHKYGIRVGQVSPSHVEETEFAEVRFDGDKERGQQVYENWQPLKSSDVAEIIAFMISRPAHVNIQDVDVFGSQQATATIVDRSGRERFND</sequence>
<dbReference type="PANTHER" id="PTHR42901">
    <property type="entry name" value="ALCOHOL DEHYDROGENASE"/>
    <property type="match status" value="1"/>
</dbReference>
<reference evidence="4" key="1">
    <citation type="submission" date="2021-06" db="EMBL/GenBank/DDBJ databases">
        <title>44 bacteria genomes isolated from Dapeng, Shenzhen.</title>
        <authorList>
            <person name="Zheng W."/>
            <person name="Yu S."/>
            <person name="Huang Y."/>
        </authorList>
    </citation>
    <scope>NUCLEOTIDE SEQUENCE</scope>
    <source>
        <strain evidence="4">DP5N28-2</strain>
    </source>
</reference>
<keyword evidence="5" id="KW-1185">Reference proteome</keyword>
<dbReference type="Pfam" id="PF00106">
    <property type="entry name" value="adh_short"/>
    <property type="match status" value="1"/>
</dbReference>
<comment type="caution">
    <text evidence="4">The sequence shown here is derived from an EMBL/GenBank/DDBJ whole genome shotgun (WGS) entry which is preliminary data.</text>
</comment>
<gene>
    <name evidence="4" type="ORF">KUV50_01950</name>
</gene>
<dbReference type="GO" id="GO:0016616">
    <property type="term" value="F:oxidoreductase activity, acting on the CH-OH group of donors, NAD or NADP as acceptor"/>
    <property type="evidence" value="ECO:0007669"/>
    <property type="project" value="UniProtKB-ARBA"/>
</dbReference>
<dbReference type="InterPro" id="IPR036291">
    <property type="entry name" value="NAD(P)-bd_dom_sf"/>
</dbReference>
<evidence type="ECO:0000256" key="1">
    <source>
        <dbReference type="ARBA" id="ARBA00006484"/>
    </source>
</evidence>
<dbReference type="Gene3D" id="3.40.50.720">
    <property type="entry name" value="NAD(P)-binding Rossmann-like Domain"/>
    <property type="match status" value="1"/>
</dbReference>